<proteinExistence type="predicted"/>
<protein>
    <submittedName>
        <fullName evidence="2">Uncharacterized protein</fullName>
    </submittedName>
</protein>
<evidence type="ECO:0000313" key="2">
    <source>
        <dbReference type="EMBL" id="GFA00528.1"/>
    </source>
</evidence>
<gene>
    <name evidence="2" type="ORF">Tci_572500</name>
</gene>
<dbReference type="EMBL" id="BKCJ010354479">
    <property type="protein sequence ID" value="GFA00528.1"/>
    <property type="molecule type" value="Genomic_DNA"/>
</dbReference>
<name>A0A699J0B5_TANCI</name>
<feature type="compositionally biased region" description="Acidic residues" evidence="1">
    <location>
        <begin position="14"/>
        <end position="23"/>
    </location>
</feature>
<feature type="compositionally biased region" description="Basic and acidic residues" evidence="1">
    <location>
        <begin position="1"/>
        <end position="13"/>
    </location>
</feature>
<organism evidence="2">
    <name type="scientific">Tanacetum cinerariifolium</name>
    <name type="common">Dalmatian daisy</name>
    <name type="synonym">Chrysanthemum cinerariifolium</name>
    <dbReference type="NCBI Taxonomy" id="118510"/>
    <lineage>
        <taxon>Eukaryota</taxon>
        <taxon>Viridiplantae</taxon>
        <taxon>Streptophyta</taxon>
        <taxon>Embryophyta</taxon>
        <taxon>Tracheophyta</taxon>
        <taxon>Spermatophyta</taxon>
        <taxon>Magnoliopsida</taxon>
        <taxon>eudicotyledons</taxon>
        <taxon>Gunneridae</taxon>
        <taxon>Pentapetalae</taxon>
        <taxon>asterids</taxon>
        <taxon>campanulids</taxon>
        <taxon>Asterales</taxon>
        <taxon>Asteraceae</taxon>
        <taxon>Asteroideae</taxon>
        <taxon>Anthemideae</taxon>
        <taxon>Anthemidinae</taxon>
        <taxon>Tanacetum</taxon>
    </lineage>
</organism>
<evidence type="ECO:0000256" key="1">
    <source>
        <dbReference type="SAM" id="MobiDB-lite"/>
    </source>
</evidence>
<feature type="region of interest" description="Disordered" evidence="1">
    <location>
        <begin position="1"/>
        <end position="25"/>
    </location>
</feature>
<feature type="non-terminal residue" evidence="2">
    <location>
        <position position="74"/>
    </location>
</feature>
<dbReference type="AlphaFoldDB" id="A0A699J0B5"/>
<reference evidence="2" key="1">
    <citation type="journal article" date="2019" name="Sci. Rep.">
        <title>Draft genome of Tanacetum cinerariifolium, the natural source of mosquito coil.</title>
        <authorList>
            <person name="Yamashiro T."/>
            <person name="Shiraishi A."/>
            <person name="Satake H."/>
            <person name="Nakayama K."/>
        </authorList>
    </citation>
    <scope>NUCLEOTIDE SEQUENCE</scope>
</reference>
<accession>A0A699J0B5</accession>
<comment type="caution">
    <text evidence="2">The sequence shown here is derived from an EMBL/GenBank/DDBJ whole genome shotgun (WGS) entry which is preliminary data.</text>
</comment>
<sequence>MRGFNDRRTKNKQEDEDVGSGEEENYKHLTEKMSMIYTGTPRSLTIMDRLFGISSLKNDSTTLSYFPDLFQDLS</sequence>